<feature type="transmembrane region" description="Helical" evidence="1">
    <location>
        <begin position="364"/>
        <end position="384"/>
    </location>
</feature>
<keyword evidence="1" id="KW-0812">Transmembrane</keyword>
<dbReference type="InterPro" id="IPR050697">
    <property type="entry name" value="Adenylyl/Guanylyl_Cyclase_3/4"/>
</dbReference>
<dbReference type="RefSeq" id="WP_221599794.1">
    <property type="nucleotide sequence ID" value="NZ_JAIGNU010000001.1"/>
</dbReference>
<evidence type="ECO:0000313" key="4">
    <source>
        <dbReference type="Proteomes" id="UP000782554"/>
    </source>
</evidence>
<dbReference type="Pfam" id="PF00211">
    <property type="entry name" value="Guanylate_cyc"/>
    <property type="match status" value="1"/>
</dbReference>
<dbReference type="SUPFAM" id="SSF55073">
    <property type="entry name" value="Nucleotide cyclase"/>
    <property type="match status" value="1"/>
</dbReference>
<reference evidence="3 4" key="1">
    <citation type="submission" date="2021-08" db="EMBL/GenBank/DDBJ databases">
        <title>Comparative Genomics Analysis of the Genus Qipengyuania Reveals Extensive Genetic Diversity and Metabolic Versatility, Including the Description of Fifteen Novel Species.</title>
        <authorList>
            <person name="Liu Y."/>
        </authorList>
    </citation>
    <scope>NUCLEOTIDE SEQUENCE [LARGE SCALE GENOMIC DNA]</scope>
    <source>
        <strain evidence="3 4">YG27</strain>
    </source>
</reference>
<dbReference type="PANTHER" id="PTHR43081:SF1">
    <property type="entry name" value="ADENYLATE CYCLASE, TERMINAL-DIFFERENTIATION SPECIFIC"/>
    <property type="match status" value="1"/>
</dbReference>
<dbReference type="PANTHER" id="PTHR43081">
    <property type="entry name" value="ADENYLATE CYCLASE, TERMINAL-DIFFERENTIATION SPECIFIC-RELATED"/>
    <property type="match status" value="1"/>
</dbReference>
<dbReference type="Pfam" id="PF05226">
    <property type="entry name" value="CHASE2"/>
    <property type="match status" value="1"/>
</dbReference>
<evidence type="ECO:0000259" key="2">
    <source>
        <dbReference type="PROSITE" id="PS50125"/>
    </source>
</evidence>
<keyword evidence="1" id="KW-0472">Membrane</keyword>
<dbReference type="PROSITE" id="PS50125">
    <property type="entry name" value="GUANYLATE_CYCLASE_2"/>
    <property type="match status" value="1"/>
</dbReference>
<feature type="transmembrane region" description="Helical" evidence="1">
    <location>
        <begin position="391"/>
        <end position="410"/>
    </location>
</feature>
<dbReference type="EMBL" id="JAIGNU010000001">
    <property type="protein sequence ID" value="MBX7499913.1"/>
    <property type="molecule type" value="Genomic_DNA"/>
</dbReference>
<accession>A0ABS7JQJ1</accession>
<dbReference type="InterPro" id="IPR007890">
    <property type="entry name" value="CHASE2"/>
</dbReference>
<keyword evidence="4" id="KW-1185">Reference proteome</keyword>
<keyword evidence="1" id="KW-1133">Transmembrane helix</keyword>
<dbReference type="CDD" id="cd07302">
    <property type="entry name" value="CHD"/>
    <property type="match status" value="1"/>
</dbReference>
<protein>
    <submittedName>
        <fullName evidence="3">Adenylate/guanylate cyclase domain-containing protein</fullName>
    </submittedName>
</protein>
<feature type="transmembrane region" description="Helical" evidence="1">
    <location>
        <begin position="422"/>
        <end position="440"/>
    </location>
</feature>
<dbReference type="Gene3D" id="3.30.70.1230">
    <property type="entry name" value="Nucleotide cyclase"/>
    <property type="match status" value="1"/>
</dbReference>
<evidence type="ECO:0000256" key="1">
    <source>
        <dbReference type="SAM" id="Phobius"/>
    </source>
</evidence>
<name>A0ABS7JQJ1_9SPHN</name>
<dbReference type="SMART" id="SM01080">
    <property type="entry name" value="CHASE2"/>
    <property type="match status" value="1"/>
</dbReference>
<comment type="caution">
    <text evidence="3">The sequence shown here is derived from an EMBL/GenBank/DDBJ whole genome shotgun (WGS) entry which is preliminary data.</text>
</comment>
<dbReference type="Proteomes" id="UP000782554">
    <property type="component" value="Unassembled WGS sequence"/>
</dbReference>
<feature type="domain" description="Guanylate cyclase" evidence="2">
    <location>
        <begin position="482"/>
        <end position="618"/>
    </location>
</feature>
<dbReference type="SMART" id="SM00044">
    <property type="entry name" value="CYCc"/>
    <property type="match status" value="1"/>
</dbReference>
<sequence length="745" mass="79184">MFHRLRRLRDAPAIVAGLVALALVVLLQLAQPGSLGRVGLAVFDAYQRAAPRQVDEDARVAVVDIDEASIERLGQWPWPRTELAALTDRLAAAGAAAVVFDIVLSEPDRTSPAEVAALQRRLGTEAALTEAFAQLPSHDALLARSFARAPVVAAYFLDRGGHGVAIEPKASFTLHGTLPSREVRHYDGAIQPLPALEAAARGSGFVSLESDADGIVRRAPLVAIHRGVLVPSLSLEALRVAEGAGSPDLLASDGSGETLGAGGAAVAVRLAGRAIPVNGAGEMWVHFPSAERMVLPAWQVIDGALDDAALARAVRGKIVFIGGSAAGLQDLVSTPLAERVGGVTVHAAATEQMLAGDFLERPDWAFGLELVLVLLLGGGLVLLLPRLGAAFGALAVLGGIALVGGGSWLAFTRANYLLDPTWPVLALLAVYAVQTVAVFYREERRRAYIHSAFDRYLSPEMVRRIAEDPDQLELGGEEREMSVLMCDIRGFSRMSERYSPREVIDFLIEFLTPMSDILLARQATLDKYIGDAILAFWNAPLDDPDHPRNAARAALEMVAATAELNRTMPGRKGVVWPGEVSIGIGINAGLCCVGNMGSRQRLSYSLIGDTVNMASRLEGLTKQYHVPIVVGSALAAELPGFALVELDRVRVVGRDAPETIFALLGDEGLADESGFVRLAETHSALLKAYRAQEWDRAEALLDDGEGAYAALGVAGLAALMRERIASLRGDPPGEGWDGVYQAVSK</sequence>
<dbReference type="InterPro" id="IPR001054">
    <property type="entry name" value="A/G_cyclase"/>
</dbReference>
<proteinExistence type="predicted"/>
<gene>
    <name evidence="3" type="ORF">K3181_00475</name>
</gene>
<organism evidence="3 4">
    <name type="scientific">Qipengyuania mesophila</name>
    <dbReference type="NCBI Taxonomy" id="2867246"/>
    <lineage>
        <taxon>Bacteria</taxon>
        <taxon>Pseudomonadati</taxon>
        <taxon>Pseudomonadota</taxon>
        <taxon>Alphaproteobacteria</taxon>
        <taxon>Sphingomonadales</taxon>
        <taxon>Erythrobacteraceae</taxon>
        <taxon>Qipengyuania</taxon>
    </lineage>
</organism>
<dbReference type="InterPro" id="IPR029787">
    <property type="entry name" value="Nucleotide_cyclase"/>
</dbReference>
<evidence type="ECO:0000313" key="3">
    <source>
        <dbReference type="EMBL" id="MBX7499913.1"/>
    </source>
</evidence>